<protein>
    <recommendedName>
        <fullName evidence="3">Holliday junction resolvase</fullName>
    </recommendedName>
</protein>
<proteinExistence type="predicted"/>
<evidence type="ECO:0008006" key="3">
    <source>
        <dbReference type="Google" id="ProtNLM"/>
    </source>
</evidence>
<dbReference type="RefSeq" id="WP_317641801.1">
    <property type="nucleotide sequence ID" value="NZ_JAPMIV010000062.1"/>
</dbReference>
<accession>A0ABU4DXN5</accession>
<evidence type="ECO:0000313" key="1">
    <source>
        <dbReference type="EMBL" id="MDV6376444.1"/>
    </source>
</evidence>
<name>A0ABU4DXN5_9DEIO</name>
<sequence length="122" mass="13526">MTNSRAKGKRGELEFAKALTALGHPATRGVQFRGGEESPDVRCPSLPGAHWEVKFYATCQMFSPAMLTTWRTQAEADAGAGLPLIAHRWNGSRAWWVAVCRPGKPLIWMTLPDLLSTLKEYL</sequence>
<gene>
    <name evidence="1" type="ORF">ORD21_17760</name>
</gene>
<evidence type="ECO:0000313" key="2">
    <source>
        <dbReference type="Proteomes" id="UP001276150"/>
    </source>
</evidence>
<keyword evidence="2" id="KW-1185">Reference proteome</keyword>
<organism evidence="1 2">
    <name type="scientific">Deinococcus arenicola</name>
    <dbReference type="NCBI Taxonomy" id="2994950"/>
    <lineage>
        <taxon>Bacteria</taxon>
        <taxon>Thermotogati</taxon>
        <taxon>Deinococcota</taxon>
        <taxon>Deinococci</taxon>
        <taxon>Deinococcales</taxon>
        <taxon>Deinococcaceae</taxon>
        <taxon>Deinococcus</taxon>
    </lineage>
</organism>
<dbReference type="EMBL" id="JAPMIV010000062">
    <property type="protein sequence ID" value="MDV6376444.1"/>
    <property type="molecule type" value="Genomic_DNA"/>
</dbReference>
<comment type="caution">
    <text evidence="1">The sequence shown here is derived from an EMBL/GenBank/DDBJ whole genome shotgun (WGS) entry which is preliminary data.</text>
</comment>
<reference evidence="1 2" key="1">
    <citation type="submission" date="2022-11" db="EMBL/GenBank/DDBJ databases">
        <title>Deinococcus ZS9-10, Low Temperature and Draught-tolerating, UV-resistant Bacteria from Continental Antarctica.</title>
        <authorList>
            <person name="Cheng L."/>
        </authorList>
    </citation>
    <scope>NUCLEOTIDE SEQUENCE [LARGE SCALE GENOMIC DNA]</scope>
    <source>
        <strain evidence="1 2">ZS9-10</strain>
    </source>
</reference>
<dbReference type="Proteomes" id="UP001276150">
    <property type="component" value="Unassembled WGS sequence"/>
</dbReference>